<dbReference type="GO" id="GO:0042802">
    <property type="term" value="F:identical protein binding"/>
    <property type="evidence" value="ECO:0007669"/>
    <property type="project" value="UniProtKB-ARBA"/>
</dbReference>
<evidence type="ECO:0000256" key="4">
    <source>
        <dbReference type="ARBA" id="ARBA00023306"/>
    </source>
</evidence>
<protein>
    <recommendedName>
        <fullName evidence="2 6">Cell division topological specificity factor</fullName>
    </recommendedName>
</protein>
<evidence type="ECO:0000256" key="6">
    <source>
        <dbReference type="HAMAP-Rule" id="MF_00262"/>
    </source>
</evidence>
<dbReference type="Gene3D" id="3.30.1070.10">
    <property type="entry name" value="Cell division topological specificity factor MinE"/>
    <property type="match status" value="1"/>
</dbReference>
<comment type="caution">
    <text evidence="7">The sequence shown here is derived from an EMBL/GenBank/DDBJ whole genome shotgun (WGS) entry which is preliminary data.</text>
</comment>
<evidence type="ECO:0000256" key="3">
    <source>
        <dbReference type="ARBA" id="ARBA00022618"/>
    </source>
</evidence>
<dbReference type="OrthoDB" id="9802655at2"/>
<dbReference type="NCBIfam" id="TIGR01215">
    <property type="entry name" value="minE"/>
    <property type="match status" value="1"/>
</dbReference>
<dbReference type="InterPro" id="IPR005527">
    <property type="entry name" value="MinE"/>
</dbReference>
<evidence type="ECO:0000256" key="2">
    <source>
        <dbReference type="ARBA" id="ARBA00020112"/>
    </source>
</evidence>
<keyword evidence="4 6" id="KW-0131">Cell cycle</keyword>
<evidence type="ECO:0000313" key="8">
    <source>
        <dbReference type="Proteomes" id="UP000233293"/>
    </source>
</evidence>
<dbReference type="GO" id="GO:0032955">
    <property type="term" value="P:regulation of division septum assembly"/>
    <property type="evidence" value="ECO:0007669"/>
    <property type="project" value="InterPro"/>
</dbReference>
<dbReference type="EMBL" id="PIUM01000023">
    <property type="protein sequence ID" value="PKU23158.1"/>
    <property type="molecule type" value="Genomic_DNA"/>
</dbReference>
<reference evidence="8" key="1">
    <citation type="submission" date="2017-12" db="EMBL/GenBank/DDBJ databases">
        <title>Draft genome sequence of Telmatospirillum siberiense 26-4b1T, an acidotolerant peatland alphaproteobacterium potentially involved in sulfur cycling.</title>
        <authorList>
            <person name="Hausmann B."/>
            <person name="Pjevac P."/>
            <person name="Schreck K."/>
            <person name="Herbold C.W."/>
            <person name="Daims H."/>
            <person name="Wagner M."/>
            <person name="Pester M."/>
            <person name="Loy A."/>
        </authorList>
    </citation>
    <scope>NUCLEOTIDE SEQUENCE [LARGE SCALE GENOMIC DNA]</scope>
    <source>
        <strain evidence="8">26-4b1</strain>
    </source>
</reference>
<accession>A0A2N3PRX9</accession>
<evidence type="ECO:0000256" key="1">
    <source>
        <dbReference type="ARBA" id="ARBA00008168"/>
    </source>
</evidence>
<dbReference type="GO" id="GO:0051301">
    <property type="term" value="P:cell division"/>
    <property type="evidence" value="ECO:0007669"/>
    <property type="project" value="UniProtKB-KW"/>
</dbReference>
<proteinExistence type="inferred from homology"/>
<dbReference type="RefSeq" id="WP_101252056.1">
    <property type="nucleotide sequence ID" value="NZ_PIUM01000023.1"/>
</dbReference>
<keyword evidence="8" id="KW-1185">Reference proteome</keyword>
<dbReference type="HAMAP" id="MF_00262">
    <property type="entry name" value="MinE"/>
    <property type="match status" value="1"/>
</dbReference>
<dbReference type="AlphaFoldDB" id="A0A2N3PRX9"/>
<comment type="similarity">
    <text evidence="1 6">Belongs to the MinE family.</text>
</comment>
<dbReference type="Proteomes" id="UP000233293">
    <property type="component" value="Unassembled WGS sequence"/>
</dbReference>
<evidence type="ECO:0000256" key="5">
    <source>
        <dbReference type="ARBA" id="ARBA00025265"/>
    </source>
</evidence>
<gene>
    <name evidence="6" type="primary">minE</name>
    <name evidence="7" type="ORF">CWS72_18205</name>
</gene>
<dbReference type="Pfam" id="PF03776">
    <property type="entry name" value="MinE"/>
    <property type="match status" value="1"/>
</dbReference>
<dbReference type="NCBIfam" id="NF001422">
    <property type="entry name" value="PRK00296.1"/>
    <property type="match status" value="1"/>
</dbReference>
<evidence type="ECO:0000313" key="7">
    <source>
        <dbReference type="EMBL" id="PKU23158.1"/>
    </source>
</evidence>
<comment type="function">
    <text evidence="5 6">Prevents the cell division inhibition by proteins MinC and MinD at internal division sites while permitting inhibition at polar sites. This ensures cell division at the proper site by restricting the formation of a division septum at the midpoint of the long axis of the cell.</text>
</comment>
<sequence length="92" mass="10714">MSLMNLFRRSPRGTADAARERLQILLSHERAELNSPDFLPQLQRDILNVIRKYVEIDDQRVQVKLDSDRNFSVLEVNIELPSDGERRFPPAP</sequence>
<dbReference type="SUPFAM" id="SSF55229">
    <property type="entry name" value="Cell division protein MinE topological specificity domain"/>
    <property type="match status" value="1"/>
</dbReference>
<name>A0A2N3PRX9_9PROT</name>
<keyword evidence="3 6" id="KW-0132">Cell division</keyword>
<organism evidence="7 8">
    <name type="scientific">Telmatospirillum siberiense</name>
    <dbReference type="NCBI Taxonomy" id="382514"/>
    <lineage>
        <taxon>Bacteria</taxon>
        <taxon>Pseudomonadati</taxon>
        <taxon>Pseudomonadota</taxon>
        <taxon>Alphaproteobacteria</taxon>
        <taxon>Rhodospirillales</taxon>
        <taxon>Rhodospirillaceae</taxon>
        <taxon>Telmatospirillum</taxon>
    </lineage>
</organism>
<dbReference type="FunFam" id="3.30.1070.10:FF:000001">
    <property type="entry name" value="Cell division topological specificity factor"/>
    <property type="match status" value="1"/>
</dbReference>
<dbReference type="InterPro" id="IPR036707">
    <property type="entry name" value="MinE_sf"/>
</dbReference>